<accession>A0AAV2TZJ2</accession>
<protein>
    <recommendedName>
        <fullName evidence="3">Secreted protein</fullName>
    </recommendedName>
</protein>
<dbReference type="Proteomes" id="UP001497525">
    <property type="component" value="Unassembled WGS sequence"/>
</dbReference>
<dbReference type="EMBL" id="CAXLJL010000933">
    <property type="protein sequence ID" value="CAL5141770.1"/>
    <property type="molecule type" value="Genomic_DNA"/>
</dbReference>
<dbReference type="AlphaFoldDB" id="A0AAV2TZJ2"/>
<reference evidence="1" key="1">
    <citation type="submission" date="2024-06" db="EMBL/GenBank/DDBJ databases">
        <authorList>
            <person name="Liu X."/>
            <person name="Lenzi L."/>
            <person name="Haldenby T S."/>
            <person name="Uol C."/>
        </authorList>
    </citation>
    <scope>NUCLEOTIDE SEQUENCE</scope>
</reference>
<organism evidence="1 2">
    <name type="scientific">Calicophoron daubneyi</name>
    <name type="common">Rumen fluke</name>
    <name type="synonym">Paramphistomum daubneyi</name>
    <dbReference type="NCBI Taxonomy" id="300641"/>
    <lineage>
        <taxon>Eukaryota</taxon>
        <taxon>Metazoa</taxon>
        <taxon>Spiralia</taxon>
        <taxon>Lophotrochozoa</taxon>
        <taxon>Platyhelminthes</taxon>
        <taxon>Trematoda</taxon>
        <taxon>Digenea</taxon>
        <taxon>Plagiorchiida</taxon>
        <taxon>Pronocephalata</taxon>
        <taxon>Paramphistomoidea</taxon>
        <taxon>Paramphistomidae</taxon>
        <taxon>Calicophoron</taxon>
    </lineage>
</organism>
<evidence type="ECO:0000313" key="2">
    <source>
        <dbReference type="Proteomes" id="UP001497525"/>
    </source>
</evidence>
<proteinExistence type="predicted"/>
<sequence length="85" mass="9555">MRILYAASLATSLTANSSGRATLLFFTSSRCVPRSDCCLGYVKRYTLKSLSVLDRTLRRKAKIMLFFMTGVDCFSSFTQQFISCT</sequence>
<gene>
    <name evidence="1" type="ORF">CDAUBV1_LOCUS17089</name>
</gene>
<evidence type="ECO:0008006" key="3">
    <source>
        <dbReference type="Google" id="ProtNLM"/>
    </source>
</evidence>
<name>A0AAV2TZJ2_CALDB</name>
<evidence type="ECO:0000313" key="1">
    <source>
        <dbReference type="EMBL" id="CAL5141770.1"/>
    </source>
</evidence>
<comment type="caution">
    <text evidence="1">The sequence shown here is derived from an EMBL/GenBank/DDBJ whole genome shotgun (WGS) entry which is preliminary data.</text>
</comment>